<evidence type="ECO:0000313" key="3">
    <source>
        <dbReference type="Proteomes" id="UP000298111"/>
    </source>
</evidence>
<dbReference type="PANTHER" id="PTHR35908:SF1">
    <property type="entry name" value="CONSERVED PROTEIN"/>
    <property type="match status" value="1"/>
</dbReference>
<dbReference type="EMBL" id="RCIY01000055">
    <property type="protein sequence ID" value="TGG83560.1"/>
    <property type="molecule type" value="Genomic_DNA"/>
</dbReference>
<evidence type="ECO:0000313" key="2">
    <source>
        <dbReference type="EMBL" id="TGG83560.1"/>
    </source>
</evidence>
<dbReference type="GO" id="GO:0051213">
    <property type="term" value="F:dioxygenase activity"/>
    <property type="evidence" value="ECO:0007669"/>
    <property type="project" value="UniProtKB-KW"/>
</dbReference>
<gene>
    <name evidence="2" type="ORF">D8771_14560</name>
</gene>
<organism evidence="2 3">
    <name type="scientific">Streptomyces albus</name>
    <dbReference type="NCBI Taxonomy" id="1888"/>
    <lineage>
        <taxon>Bacteria</taxon>
        <taxon>Bacillati</taxon>
        <taxon>Actinomycetota</taxon>
        <taxon>Actinomycetes</taxon>
        <taxon>Kitasatosporales</taxon>
        <taxon>Streptomycetaceae</taxon>
        <taxon>Streptomyces</taxon>
    </lineage>
</organism>
<accession>A0A6C1CDA0</accession>
<protein>
    <submittedName>
        <fullName evidence="2">Glyoxalase/bleomycin resistance/dioxygenase family protein</fullName>
    </submittedName>
</protein>
<dbReference type="InterPro" id="IPR029068">
    <property type="entry name" value="Glyas_Bleomycin-R_OHBP_Dase"/>
</dbReference>
<proteinExistence type="predicted"/>
<evidence type="ECO:0000256" key="1">
    <source>
        <dbReference type="SAM" id="MobiDB-lite"/>
    </source>
</evidence>
<dbReference type="InterPro" id="IPR041581">
    <property type="entry name" value="Glyoxalase_6"/>
</dbReference>
<keyword evidence="2" id="KW-0560">Oxidoreductase</keyword>
<name>A0A6C1CDA0_9ACTN</name>
<sequence>MASTVTNTAIDCADAYQLALFWSAVTGHPLHPEDGPGDDETEIMMPGGTALHSKEDPEPKPAKNRLPLCLRPNTSRDAEVERLLALGASLAVGHRKPVGWGWAVLADPNTPD</sequence>
<dbReference type="SUPFAM" id="SSF54593">
    <property type="entry name" value="Glyoxalase/Bleomycin resistance protein/Dihydroxybiphenyl dioxygenase"/>
    <property type="match status" value="1"/>
</dbReference>
<dbReference type="Pfam" id="PF18029">
    <property type="entry name" value="Glyoxalase_6"/>
    <property type="match status" value="1"/>
</dbReference>
<dbReference type="GeneID" id="75183878"/>
<reference evidence="2 3" key="1">
    <citation type="submission" date="2018-10" db="EMBL/GenBank/DDBJ databases">
        <title>Isolation of pseudouridimycin from Streptomyces albus DSM 40763.</title>
        <authorList>
            <person name="Rosenqvist P."/>
            <person name="Metsae-Ketelae M."/>
            <person name="Virta P."/>
        </authorList>
    </citation>
    <scope>NUCLEOTIDE SEQUENCE [LARGE SCALE GENOMIC DNA]</scope>
    <source>
        <strain evidence="2 3">DSM 40763</strain>
    </source>
</reference>
<keyword evidence="2" id="KW-0223">Dioxygenase</keyword>
<dbReference type="Proteomes" id="UP000298111">
    <property type="component" value="Unassembled WGS sequence"/>
</dbReference>
<dbReference type="PANTHER" id="PTHR35908">
    <property type="entry name" value="HYPOTHETICAL FUSION PROTEIN"/>
    <property type="match status" value="1"/>
</dbReference>
<feature type="region of interest" description="Disordered" evidence="1">
    <location>
        <begin position="28"/>
        <end position="69"/>
    </location>
</feature>
<feature type="compositionally biased region" description="Basic and acidic residues" evidence="1">
    <location>
        <begin position="52"/>
        <end position="61"/>
    </location>
</feature>
<dbReference type="AlphaFoldDB" id="A0A6C1CDA0"/>
<dbReference type="Gene3D" id="3.10.180.10">
    <property type="entry name" value="2,3-Dihydroxybiphenyl 1,2-Dioxygenase, domain 1"/>
    <property type="match status" value="1"/>
</dbReference>
<comment type="caution">
    <text evidence="2">The sequence shown here is derived from an EMBL/GenBank/DDBJ whole genome shotgun (WGS) entry which is preliminary data.</text>
</comment>
<dbReference type="RefSeq" id="WP_041968633.1">
    <property type="nucleotide sequence ID" value="NZ_BBQG01000016.1"/>
</dbReference>